<gene>
    <name evidence="1" type="ORF">G2W53_003685</name>
</gene>
<reference evidence="1" key="1">
    <citation type="submission" date="2020-09" db="EMBL/GenBank/DDBJ databases">
        <title>Genome-Enabled Discovery of Anthraquinone Biosynthesis in Senna tora.</title>
        <authorList>
            <person name="Kang S.-H."/>
            <person name="Pandey R.P."/>
            <person name="Lee C.-M."/>
            <person name="Sim J.-S."/>
            <person name="Jeong J.-T."/>
            <person name="Choi B.-S."/>
            <person name="Jung M."/>
            <person name="Ginzburg D."/>
            <person name="Zhao K."/>
            <person name="Won S.Y."/>
            <person name="Oh T.-J."/>
            <person name="Yu Y."/>
            <person name="Kim N.-H."/>
            <person name="Lee O.R."/>
            <person name="Lee T.-H."/>
            <person name="Bashyal P."/>
            <person name="Kim T.-S."/>
            <person name="Lee W.-H."/>
            <person name="Kawkins C."/>
            <person name="Kim C.-K."/>
            <person name="Kim J.S."/>
            <person name="Ahn B.O."/>
            <person name="Rhee S.Y."/>
            <person name="Sohng J.K."/>
        </authorList>
    </citation>
    <scope>NUCLEOTIDE SEQUENCE</scope>
    <source>
        <tissue evidence="1">Leaf</tissue>
    </source>
</reference>
<sequence length="61" mass="7158">MYRERTKYMDAKHHFVHDIISQGVVDVKVSTHDNPTNVMTKAIPLTKFRRRCPLLHLVELA</sequence>
<dbReference type="Proteomes" id="UP000634136">
    <property type="component" value="Unassembled WGS sequence"/>
</dbReference>
<dbReference type="EMBL" id="JAAIUW010000002">
    <property type="protein sequence ID" value="KAF7841387.1"/>
    <property type="molecule type" value="Genomic_DNA"/>
</dbReference>
<protein>
    <submittedName>
        <fullName evidence="1">Retrotransposon protein, putative, Ty1-copia subclass</fullName>
    </submittedName>
</protein>
<proteinExistence type="predicted"/>
<comment type="caution">
    <text evidence="1">The sequence shown here is derived from an EMBL/GenBank/DDBJ whole genome shotgun (WGS) entry which is preliminary data.</text>
</comment>
<dbReference type="AlphaFoldDB" id="A0A834XBI5"/>
<organism evidence="1 2">
    <name type="scientific">Senna tora</name>
    <dbReference type="NCBI Taxonomy" id="362788"/>
    <lineage>
        <taxon>Eukaryota</taxon>
        <taxon>Viridiplantae</taxon>
        <taxon>Streptophyta</taxon>
        <taxon>Embryophyta</taxon>
        <taxon>Tracheophyta</taxon>
        <taxon>Spermatophyta</taxon>
        <taxon>Magnoliopsida</taxon>
        <taxon>eudicotyledons</taxon>
        <taxon>Gunneridae</taxon>
        <taxon>Pentapetalae</taxon>
        <taxon>rosids</taxon>
        <taxon>fabids</taxon>
        <taxon>Fabales</taxon>
        <taxon>Fabaceae</taxon>
        <taxon>Caesalpinioideae</taxon>
        <taxon>Cassia clade</taxon>
        <taxon>Senna</taxon>
    </lineage>
</organism>
<accession>A0A834XBI5</accession>
<evidence type="ECO:0000313" key="1">
    <source>
        <dbReference type="EMBL" id="KAF7841387.1"/>
    </source>
</evidence>
<name>A0A834XBI5_9FABA</name>
<keyword evidence="2" id="KW-1185">Reference proteome</keyword>
<evidence type="ECO:0000313" key="2">
    <source>
        <dbReference type="Proteomes" id="UP000634136"/>
    </source>
</evidence>
<dbReference type="OrthoDB" id="1742686at2759"/>